<dbReference type="CDD" id="cd18186">
    <property type="entry name" value="BTB_POZ_ZBTB_KLHL-like"/>
    <property type="match status" value="1"/>
</dbReference>
<dbReference type="PANTHER" id="PTHR24413">
    <property type="entry name" value="SPECKLE-TYPE POZ PROTEIN"/>
    <property type="match status" value="1"/>
</dbReference>
<reference evidence="2 3" key="1">
    <citation type="submission" date="2015-12" db="EMBL/GenBank/DDBJ databases">
        <title>The genome of Folsomia candida.</title>
        <authorList>
            <person name="Faddeeva A."/>
            <person name="Derks M.F."/>
            <person name="Anvar Y."/>
            <person name="Smit S."/>
            <person name="Van Straalen N."/>
            <person name="Roelofs D."/>
        </authorList>
    </citation>
    <scope>NUCLEOTIDE SEQUENCE [LARGE SCALE GENOMIC DNA]</scope>
    <source>
        <strain evidence="2 3">VU population</strain>
        <tissue evidence="2">Whole body</tissue>
    </source>
</reference>
<gene>
    <name evidence="2" type="ORF">Fcan01_17332</name>
</gene>
<dbReference type="STRING" id="158441.A0A226DSV1"/>
<evidence type="ECO:0000259" key="1">
    <source>
        <dbReference type="PROSITE" id="PS50097"/>
    </source>
</evidence>
<sequence length="560" mass="64409">MACVIKQRTCVVPSCKVVDRNREIDLSWHLFPNSAMHQKMRINWITIIRNLRNDEAWEPTHFYRNCLAYISGNVVRVVGTKLKCEICAESLLNTDDDLLPSHFAKLIEAKDSGGLFTPCHSVFRIVELTDACYRQICKTSGGLMKVTMPLHPGDLEIAEAIFRLFDHKLIDYVVLTEREERVALQAIPLHLREMARIKDEVFNSFSWDFCVPSVTKIQESAKRFSRGGFKFPDLKFTTGCLADVKHSMDVIVDMPCIKLYVHLPRNADNWFEIRTCDLKLYSSLHESAENRSGLISCTQSKGNLGIDQAFRKIYCQHEEGYDCYYTFWTCNATGAGDSWANMDLFRITISVVRYERPEIIPRVHDEIAKTILLPDEDSHHFDILEDMFLSKELADCTFICSGNVEIPGHRLILSCKSPVFKQMFHHDMKEAKDGRVILDDISAPVFTEFLRFLYTARFQDGVELPLLKDLFKLADKYDVAKLKNLCEFHLFKAVNSKNAIEMFHFGDTYNGVELKQQALRILTTNGFENLPSLEIVKELFITNPEKLLQILNLQEVDEGD</sequence>
<dbReference type="PROSITE" id="PS50097">
    <property type="entry name" value="BTB"/>
    <property type="match status" value="1"/>
</dbReference>
<keyword evidence="3" id="KW-1185">Reference proteome</keyword>
<dbReference type="InterPro" id="IPR011333">
    <property type="entry name" value="SKP1/BTB/POZ_sf"/>
</dbReference>
<accession>A0A226DSV1</accession>
<dbReference type="SUPFAM" id="SSF54695">
    <property type="entry name" value="POZ domain"/>
    <property type="match status" value="1"/>
</dbReference>
<dbReference type="Proteomes" id="UP000198287">
    <property type="component" value="Unassembled WGS sequence"/>
</dbReference>
<organism evidence="2 3">
    <name type="scientific">Folsomia candida</name>
    <name type="common">Springtail</name>
    <dbReference type="NCBI Taxonomy" id="158441"/>
    <lineage>
        <taxon>Eukaryota</taxon>
        <taxon>Metazoa</taxon>
        <taxon>Ecdysozoa</taxon>
        <taxon>Arthropoda</taxon>
        <taxon>Hexapoda</taxon>
        <taxon>Collembola</taxon>
        <taxon>Entomobryomorpha</taxon>
        <taxon>Isotomoidea</taxon>
        <taxon>Isotomidae</taxon>
        <taxon>Proisotominae</taxon>
        <taxon>Folsomia</taxon>
    </lineage>
</organism>
<dbReference type="OrthoDB" id="10249567at2759"/>
<dbReference type="EMBL" id="LNIX01000012">
    <property type="protein sequence ID" value="OXA48150.1"/>
    <property type="molecule type" value="Genomic_DNA"/>
</dbReference>
<evidence type="ECO:0000313" key="3">
    <source>
        <dbReference type="Proteomes" id="UP000198287"/>
    </source>
</evidence>
<evidence type="ECO:0000313" key="2">
    <source>
        <dbReference type="EMBL" id="OXA48150.1"/>
    </source>
</evidence>
<feature type="domain" description="BTB" evidence="1">
    <location>
        <begin position="394"/>
        <end position="457"/>
    </location>
</feature>
<protein>
    <submittedName>
        <fullName evidence="2">Speckle-type POZ protein</fullName>
    </submittedName>
</protein>
<dbReference type="Pfam" id="PF00651">
    <property type="entry name" value="BTB"/>
    <property type="match status" value="1"/>
</dbReference>
<comment type="caution">
    <text evidence="2">The sequence shown here is derived from an EMBL/GenBank/DDBJ whole genome shotgun (WGS) entry which is preliminary data.</text>
</comment>
<dbReference type="InterPro" id="IPR000210">
    <property type="entry name" value="BTB/POZ_dom"/>
</dbReference>
<dbReference type="AlphaFoldDB" id="A0A226DSV1"/>
<dbReference type="Gene3D" id="3.30.710.10">
    <property type="entry name" value="Potassium Channel Kv1.1, Chain A"/>
    <property type="match status" value="1"/>
</dbReference>
<proteinExistence type="predicted"/>
<name>A0A226DSV1_FOLCA</name>
<dbReference type="SMART" id="SM00225">
    <property type="entry name" value="BTB"/>
    <property type="match status" value="1"/>
</dbReference>